<evidence type="ECO:0000313" key="1">
    <source>
        <dbReference type="EMBL" id="KAL3405951.1"/>
    </source>
</evidence>
<evidence type="ECO:0000313" key="2">
    <source>
        <dbReference type="Proteomes" id="UP001627154"/>
    </source>
</evidence>
<reference evidence="1 2" key="1">
    <citation type="journal article" date="2024" name="bioRxiv">
        <title>A reference genome for Trichogramma kaykai: A tiny desert-dwelling parasitoid wasp with competing sex-ratio distorters.</title>
        <authorList>
            <person name="Culotta J."/>
            <person name="Lindsey A.R."/>
        </authorList>
    </citation>
    <scope>NUCLEOTIDE SEQUENCE [LARGE SCALE GENOMIC DNA]</scope>
    <source>
        <strain evidence="1 2">KSX58</strain>
    </source>
</reference>
<protein>
    <submittedName>
        <fullName evidence="1">Uncharacterized protein</fullName>
    </submittedName>
</protein>
<dbReference type="AlphaFoldDB" id="A0ABD2XKA8"/>
<name>A0ABD2XKA8_9HYME</name>
<keyword evidence="2" id="KW-1185">Reference proteome</keyword>
<dbReference type="EMBL" id="JBJJXI010000019">
    <property type="protein sequence ID" value="KAL3405951.1"/>
    <property type="molecule type" value="Genomic_DNA"/>
</dbReference>
<comment type="caution">
    <text evidence="1">The sequence shown here is derived from an EMBL/GenBank/DDBJ whole genome shotgun (WGS) entry which is preliminary data.</text>
</comment>
<proteinExistence type="predicted"/>
<dbReference type="Proteomes" id="UP001627154">
    <property type="component" value="Unassembled WGS sequence"/>
</dbReference>
<accession>A0ABD2XKA8</accession>
<gene>
    <name evidence="1" type="ORF">TKK_001365</name>
</gene>
<sequence length="85" mass="9374">MFRKCVYTCARQLPAGYGRYNGAAERTYAHDRGAANIYIAHPRLVESTLSAVGSSAHLCLAYTYSRTRFCLVSINDDSSHGVARI</sequence>
<organism evidence="1 2">
    <name type="scientific">Trichogramma kaykai</name>
    <dbReference type="NCBI Taxonomy" id="54128"/>
    <lineage>
        <taxon>Eukaryota</taxon>
        <taxon>Metazoa</taxon>
        <taxon>Ecdysozoa</taxon>
        <taxon>Arthropoda</taxon>
        <taxon>Hexapoda</taxon>
        <taxon>Insecta</taxon>
        <taxon>Pterygota</taxon>
        <taxon>Neoptera</taxon>
        <taxon>Endopterygota</taxon>
        <taxon>Hymenoptera</taxon>
        <taxon>Apocrita</taxon>
        <taxon>Proctotrupomorpha</taxon>
        <taxon>Chalcidoidea</taxon>
        <taxon>Trichogrammatidae</taxon>
        <taxon>Trichogramma</taxon>
    </lineage>
</organism>